<accession>A0A0B2PR62</accession>
<evidence type="ECO:0000256" key="3">
    <source>
        <dbReference type="ARBA" id="ARBA00022692"/>
    </source>
</evidence>
<comment type="subcellular location">
    <subcellularLocation>
        <location evidence="1">Membrane</location>
    </subcellularLocation>
</comment>
<dbReference type="GO" id="GO:0009734">
    <property type="term" value="P:auxin-activated signaling pathway"/>
    <property type="evidence" value="ECO:0007669"/>
    <property type="project" value="InterPro"/>
</dbReference>
<dbReference type="GO" id="GO:0016020">
    <property type="term" value="C:membrane"/>
    <property type="evidence" value="ECO:0007669"/>
    <property type="project" value="UniProtKB-SubCell"/>
</dbReference>
<evidence type="ECO:0000256" key="5">
    <source>
        <dbReference type="ARBA" id="ARBA00023136"/>
    </source>
</evidence>
<protein>
    <submittedName>
        <fullName evidence="7">Uncharacterized protein</fullName>
    </submittedName>
</protein>
<dbReference type="PANTHER" id="PTHR32191">
    <property type="entry name" value="TETRASPANIN-8-RELATED"/>
    <property type="match status" value="1"/>
</dbReference>
<name>A0A0B2PR62_GLYSO</name>
<dbReference type="EMBL" id="KN664757">
    <property type="protein sequence ID" value="KHN10163.1"/>
    <property type="molecule type" value="Genomic_DNA"/>
</dbReference>
<keyword evidence="5 6" id="KW-0472">Membrane</keyword>
<evidence type="ECO:0000256" key="2">
    <source>
        <dbReference type="ARBA" id="ARBA00006840"/>
    </source>
</evidence>
<sequence length="89" mass="9615">MALTNNFIGTINFVAVLLSIPIIDVRIRLTTEPGDSCVKVLLWPAIILGVLILVVALAGFVGAFWRIPTLLVLYLIAMLATSQFGFVEG</sequence>
<feature type="transmembrane region" description="Helical" evidence="6">
    <location>
        <begin position="71"/>
        <end position="87"/>
    </location>
</feature>
<dbReference type="Proteomes" id="UP000053555">
    <property type="component" value="Unassembled WGS sequence"/>
</dbReference>
<gene>
    <name evidence="7" type="ORF">glysoja_043184</name>
</gene>
<dbReference type="InterPro" id="IPR044991">
    <property type="entry name" value="TET_plant"/>
</dbReference>
<dbReference type="AlphaFoldDB" id="A0A0B2PR62"/>
<keyword evidence="4 6" id="KW-1133">Transmembrane helix</keyword>
<evidence type="ECO:0000256" key="1">
    <source>
        <dbReference type="ARBA" id="ARBA00004370"/>
    </source>
</evidence>
<evidence type="ECO:0000256" key="4">
    <source>
        <dbReference type="ARBA" id="ARBA00022989"/>
    </source>
</evidence>
<proteinExistence type="inferred from homology"/>
<reference evidence="7" key="1">
    <citation type="submission" date="2014-07" db="EMBL/GenBank/DDBJ databases">
        <title>Identification of a novel salt tolerance gene in wild soybean by whole-genome sequencing.</title>
        <authorList>
            <person name="Lam H.-M."/>
            <person name="Qi X."/>
            <person name="Li M.-W."/>
            <person name="Liu X."/>
            <person name="Xie M."/>
            <person name="Ni M."/>
            <person name="Xu X."/>
        </authorList>
    </citation>
    <scope>NUCLEOTIDE SEQUENCE [LARGE SCALE GENOMIC DNA]</scope>
    <source>
        <tissue evidence="7">Root</tissue>
    </source>
</reference>
<evidence type="ECO:0000256" key="6">
    <source>
        <dbReference type="SAM" id="Phobius"/>
    </source>
</evidence>
<comment type="similarity">
    <text evidence="2">Belongs to the tetraspanin (TM4SF) family.</text>
</comment>
<feature type="transmembrane region" description="Helical" evidence="6">
    <location>
        <begin position="41"/>
        <end position="65"/>
    </location>
</feature>
<evidence type="ECO:0000313" key="7">
    <source>
        <dbReference type="EMBL" id="KHN10163.1"/>
    </source>
</evidence>
<organism evidence="7">
    <name type="scientific">Glycine soja</name>
    <name type="common">Wild soybean</name>
    <dbReference type="NCBI Taxonomy" id="3848"/>
    <lineage>
        <taxon>Eukaryota</taxon>
        <taxon>Viridiplantae</taxon>
        <taxon>Streptophyta</taxon>
        <taxon>Embryophyta</taxon>
        <taxon>Tracheophyta</taxon>
        <taxon>Spermatophyta</taxon>
        <taxon>Magnoliopsida</taxon>
        <taxon>eudicotyledons</taxon>
        <taxon>Gunneridae</taxon>
        <taxon>Pentapetalae</taxon>
        <taxon>rosids</taxon>
        <taxon>fabids</taxon>
        <taxon>Fabales</taxon>
        <taxon>Fabaceae</taxon>
        <taxon>Papilionoideae</taxon>
        <taxon>50 kb inversion clade</taxon>
        <taxon>NPAAA clade</taxon>
        <taxon>indigoferoid/millettioid clade</taxon>
        <taxon>Phaseoleae</taxon>
        <taxon>Glycine</taxon>
        <taxon>Glycine subgen. Soja</taxon>
    </lineage>
</organism>
<keyword evidence="3 6" id="KW-0812">Transmembrane</keyword>
<feature type="transmembrane region" description="Helical" evidence="6">
    <location>
        <begin position="6"/>
        <end position="29"/>
    </location>
</feature>